<proteinExistence type="predicted"/>
<dbReference type="GO" id="GO:0031396">
    <property type="term" value="P:regulation of protein ubiquitination"/>
    <property type="evidence" value="ECO:0007669"/>
    <property type="project" value="InterPro"/>
</dbReference>
<organism evidence="3 4">
    <name type="scientific">Strongylocentrotus purpuratus</name>
    <name type="common">Purple sea urchin</name>
    <dbReference type="NCBI Taxonomy" id="7668"/>
    <lineage>
        <taxon>Eukaryota</taxon>
        <taxon>Metazoa</taxon>
        <taxon>Echinodermata</taxon>
        <taxon>Eleutherozoa</taxon>
        <taxon>Echinozoa</taxon>
        <taxon>Echinoidea</taxon>
        <taxon>Euechinoidea</taxon>
        <taxon>Echinacea</taxon>
        <taxon>Camarodonta</taxon>
        <taxon>Echinidea</taxon>
        <taxon>Strongylocentrotidae</taxon>
        <taxon>Strongylocentrotus</taxon>
    </lineage>
</organism>
<feature type="compositionally biased region" description="Low complexity" evidence="1">
    <location>
        <begin position="82"/>
        <end position="110"/>
    </location>
</feature>
<evidence type="ECO:0000313" key="4">
    <source>
        <dbReference type="Proteomes" id="UP000007110"/>
    </source>
</evidence>
<dbReference type="Proteomes" id="UP000007110">
    <property type="component" value="Unassembled WGS sequence"/>
</dbReference>
<dbReference type="EnsemblMetazoa" id="XM_030999754">
    <property type="protein sequence ID" value="XP_030855614"/>
    <property type="gene ID" value="LOC755303"/>
</dbReference>
<evidence type="ECO:0000259" key="2">
    <source>
        <dbReference type="Pfam" id="PF14920"/>
    </source>
</evidence>
<sequence length="214" mass="23439">MTPKKRTMPGRTAKTPQKGVGSTPKRGASTPRLRKKRALTSTSGGLTPKRPKRSTPVKSTKPEEMTSPRRSARKLAKDHHPTTTFTSPSTSTSNQPSSSSSAAASSTPSKKTQKPTKDSVKSAESQRARTASESRSEKHKRKLRSIVEETLAAKGIDSTHVCFKPCVTRLYNQTKMFVKDLKSSKGLYDEMRKIAEANADFVISFEQNRAASKS</sequence>
<dbReference type="InParanoid" id="A0A7M7PVC6"/>
<dbReference type="PANTHER" id="PTHR14382:SF1">
    <property type="entry name" value="MDM2-BINDING PROTEIN"/>
    <property type="match status" value="1"/>
</dbReference>
<feature type="compositionally biased region" description="Basic and acidic residues" evidence="1">
    <location>
        <begin position="115"/>
        <end position="136"/>
    </location>
</feature>
<reference evidence="3" key="2">
    <citation type="submission" date="2021-01" db="UniProtKB">
        <authorList>
            <consortium name="EnsemblMetazoa"/>
        </authorList>
    </citation>
    <scope>IDENTIFICATION</scope>
</reference>
<evidence type="ECO:0000256" key="1">
    <source>
        <dbReference type="SAM" id="MobiDB-lite"/>
    </source>
</evidence>
<accession>A0A7M7PVC6</accession>
<dbReference type="Pfam" id="PF14920">
    <property type="entry name" value="MTBP_C"/>
    <property type="match status" value="1"/>
</dbReference>
<dbReference type="InterPro" id="IPR029418">
    <property type="entry name" value="MTBP_C"/>
</dbReference>
<feature type="region of interest" description="Disordered" evidence="1">
    <location>
        <begin position="1"/>
        <end position="142"/>
    </location>
</feature>
<reference evidence="4" key="1">
    <citation type="submission" date="2015-02" db="EMBL/GenBank/DDBJ databases">
        <title>Genome sequencing for Strongylocentrotus purpuratus.</title>
        <authorList>
            <person name="Murali S."/>
            <person name="Liu Y."/>
            <person name="Vee V."/>
            <person name="English A."/>
            <person name="Wang M."/>
            <person name="Skinner E."/>
            <person name="Han Y."/>
            <person name="Muzny D.M."/>
            <person name="Worley K.C."/>
            <person name="Gibbs R.A."/>
        </authorList>
    </citation>
    <scope>NUCLEOTIDE SEQUENCE</scope>
</reference>
<dbReference type="GeneID" id="755303"/>
<name>A0A7M7PVC6_STRPU</name>
<dbReference type="AlphaFoldDB" id="A0A7M7PVC6"/>
<protein>
    <recommendedName>
        <fullName evidence="2">MDN2-binding protein C-terminal domain-containing protein</fullName>
    </recommendedName>
</protein>
<dbReference type="PANTHER" id="PTHR14382">
    <property type="entry name" value="MDM2-BINDING PROTEIN"/>
    <property type="match status" value="1"/>
</dbReference>
<evidence type="ECO:0000313" key="3">
    <source>
        <dbReference type="EnsemblMetazoa" id="XP_030855614"/>
    </source>
</evidence>
<keyword evidence="4" id="KW-1185">Reference proteome</keyword>
<dbReference type="RefSeq" id="XP_030855614.1">
    <property type="nucleotide sequence ID" value="XM_030999754.1"/>
</dbReference>
<dbReference type="OrthoDB" id="5983595at2759"/>
<dbReference type="KEGG" id="spu:755303"/>
<dbReference type="InterPro" id="IPR039061">
    <property type="entry name" value="MTBP"/>
</dbReference>
<feature type="domain" description="MDN2-binding protein C-terminal" evidence="2">
    <location>
        <begin position="14"/>
        <end position="203"/>
    </location>
</feature>